<dbReference type="GO" id="GO:0016020">
    <property type="term" value="C:membrane"/>
    <property type="evidence" value="ECO:0007669"/>
    <property type="project" value="UniProtKB-SubCell"/>
</dbReference>
<dbReference type="InterPro" id="IPR051784">
    <property type="entry name" value="Nod_factor_ABC_transporter"/>
</dbReference>
<evidence type="ECO:0000256" key="5">
    <source>
        <dbReference type="SAM" id="Phobius"/>
    </source>
</evidence>
<dbReference type="KEGG" id="rpod:E0E05_04795"/>
<evidence type="ECO:0000313" key="7">
    <source>
        <dbReference type="EMBL" id="QBK29979.1"/>
    </source>
</evidence>
<reference evidence="7 8" key="1">
    <citation type="journal article" date="2017" name="Int. J. Syst. Evol. Microbiol.">
        <title>Roseitalea porphyridii gen. nov., sp. nov., isolated from a red alga, and reclassification of Hoeflea suaedae Chung et al. 2013 as Pseudohoeflea suaedae gen. nov., comb. nov.</title>
        <authorList>
            <person name="Hyeon J.W."/>
            <person name="Jeong S.E."/>
            <person name="Baek K."/>
            <person name="Jeon C.O."/>
        </authorList>
    </citation>
    <scope>NUCLEOTIDE SEQUENCE [LARGE SCALE GENOMIC DNA]</scope>
    <source>
        <strain evidence="7 8">MA7-20</strain>
    </source>
</reference>
<dbReference type="Proteomes" id="UP000293719">
    <property type="component" value="Chromosome"/>
</dbReference>
<dbReference type="GO" id="GO:0140359">
    <property type="term" value="F:ABC-type transporter activity"/>
    <property type="evidence" value="ECO:0007669"/>
    <property type="project" value="InterPro"/>
</dbReference>
<dbReference type="InterPro" id="IPR013525">
    <property type="entry name" value="ABC2_TM"/>
</dbReference>
<dbReference type="PANTHER" id="PTHR43229">
    <property type="entry name" value="NODULATION PROTEIN J"/>
    <property type="match status" value="1"/>
</dbReference>
<evidence type="ECO:0000256" key="4">
    <source>
        <dbReference type="ARBA" id="ARBA00023136"/>
    </source>
</evidence>
<keyword evidence="4 5" id="KW-0472">Membrane</keyword>
<evidence type="ECO:0000313" key="8">
    <source>
        <dbReference type="Proteomes" id="UP000293719"/>
    </source>
</evidence>
<feature type="domain" description="ABC-2 type transporter transmembrane" evidence="6">
    <location>
        <begin position="6"/>
        <end position="201"/>
    </location>
</feature>
<keyword evidence="2 5" id="KW-0812">Transmembrane</keyword>
<comment type="subcellular location">
    <subcellularLocation>
        <location evidence="1">Membrane</location>
        <topology evidence="1">Multi-pass membrane protein</topology>
    </subcellularLocation>
</comment>
<evidence type="ECO:0000256" key="1">
    <source>
        <dbReference type="ARBA" id="ARBA00004141"/>
    </source>
</evidence>
<keyword evidence="3 5" id="KW-1133">Transmembrane helix</keyword>
<feature type="transmembrane region" description="Helical" evidence="5">
    <location>
        <begin position="45"/>
        <end position="71"/>
    </location>
</feature>
<organism evidence="7 8">
    <name type="scientific">Roseitalea porphyridii</name>
    <dbReference type="NCBI Taxonomy" id="1852022"/>
    <lineage>
        <taxon>Bacteria</taxon>
        <taxon>Pseudomonadati</taxon>
        <taxon>Pseudomonadota</taxon>
        <taxon>Alphaproteobacteria</taxon>
        <taxon>Hyphomicrobiales</taxon>
        <taxon>Ahrensiaceae</taxon>
        <taxon>Roseitalea</taxon>
    </lineage>
</organism>
<dbReference type="PANTHER" id="PTHR43229:SF3">
    <property type="entry name" value="ABC-TYPE MULTIDRUG TRANSPORT SYSTEM, PERMEASE COMPONENT"/>
    <property type="match status" value="1"/>
</dbReference>
<dbReference type="Pfam" id="PF01061">
    <property type="entry name" value="ABC2_membrane"/>
    <property type="match status" value="1"/>
</dbReference>
<sequence length="243" mass="26045">MTVLAANLSFAFKRLIRLPGFWIPTILFPAMLYGFFGMRASEGPIAAYVLASFAVYGVLGVAFFQFGVSIAEDRRSAFALWQRTLPAGPLKPWIAQLVTATAFAMAAVLLVLATAQVLAGVRLDPDALWRLLGVCLIAGVPATFMGTALGYWAGSRSVVGVANLVYLPLAYLGGLWVPPASLPAAVEAVSFFTPTRHMGELAWAAVGDHPFPQESVIALAAFSAGFFALTWLGHRRDRHARFG</sequence>
<evidence type="ECO:0000256" key="2">
    <source>
        <dbReference type="ARBA" id="ARBA00022692"/>
    </source>
</evidence>
<keyword evidence="8" id="KW-1185">Reference proteome</keyword>
<feature type="transmembrane region" description="Helical" evidence="5">
    <location>
        <begin position="21"/>
        <end position="39"/>
    </location>
</feature>
<gene>
    <name evidence="7" type="ORF">E0E05_04795</name>
</gene>
<dbReference type="AlphaFoldDB" id="A0A4P6V051"/>
<dbReference type="RefSeq" id="WP_131615686.1">
    <property type="nucleotide sequence ID" value="NZ_CP036532.1"/>
</dbReference>
<feature type="transmembrane region" description="Helical" evidence="5">
    <location>
        <begin position="92"/>
        <end position="115"/>
    </location>
</feature>
<evidence type="ECO:0000256" key="3">
    <source>
        <dbReference type="ARBA" id="ARBA00022989"/>
    </source>
</evidence>
<proteinExistence type="predicted"/>
<feature type="transmembrane region" description="Helical" evidence="5">
    <location>
        <begin position="216"/>
        <end position="233"/>
    </location>
</feature>
<feature type="transmembrane region" description="Helical" evidence="5">
    <location>
        <begin position="127"/>
        <end position="151"/>
    </location>
</feature>
<evidence type="ECO:0000259" key="6">
    <source>
        <dbReference type="Pfam" id="PF01061"/>
    </source>
</evidence>
<protein>
    <submittedName>
        <fullName evidence="7">ABC transporter permease</fullName>
    </submittedName>
</protein>
<accession>A0A4P6V051</accession>
<dbReference type="EMBL" id="CP036532">
    <property type="protein sequence ID" value="QBK29979.1"/>
    <property type="molecule type" value="Genomic_DNA"/>
</dbReference>
<name>A0A4P6V051_9HYPH</name>
<dbReference type="GeneID" id="90766606"/>
<dbReference type="OrthoDB" id="9786643at2"/>